<proteinExistence type="predicted"/>
<reference evidence="1 2" key="1">
    <citation type="submission" date="2014-10" db="EMBL/GenBank/DDBJ databases">
        <title>Genome sequence of Ponticoccus sp. strain UMTAT08 isolated from clonal culture of toxic dinoflagellate Alexandrium tamiyavanichii.</title>
        <authorList>
            <person name="Gan H.Y."/>
            <person name="Muhd D.-D."/>
            <person name="Mohd Noor M.E."/>
            <person name="Yeong Y.S."/>
            <person name="Usup G."/>
        </authorList>
    </citation>
    <scope>NUCLEOTIDE SEQUENCE [LARGE SCALE GENOMIC DNA]</scope>
    <source>
        <strain evidence="1 2">UMTAT08</strain>
    </source>
</reference>
<accession>A0A0B3RQQ5</accession>
<sequence length="258" mass="27492">MGLNDLETQGWTRFDADPATLKWAAAAHEAGRAVLADPAMRAQWLQCEGTWFVGVDALPTAPDGSIGGVPLAGAAPAALAPLPALHPAQLSITFPGYPRPRAGESEAGFRYRLNRDAAHVDGVLVEGAARRRHIREPHAWILGLPLTEADPGASPLVAWEGSHHVMRDALRAALAGKPPETWADVDVTEAYQAARRTCFETCRRVVLPAAPGEALLLHRLTLHGIAPWAEGAQAPPEGRMVAYFRPQVMGGAEAWLAG</sequence>
<comment type="caution">
    <text evidence="1">The sequence shown here is derived from an EMBL/GenBank/DDBJ whole genome shotgun (WGS) entry which is preliminary data.</text>
</comment>
<dbReference type="STRING" id="561184.SAMN05216376_11654"/>
<evidence type="ECO:0000313" key="1">
    <source>
        <dbReference type="EMBL" id="KHQ50212.1"/>
    </source>
</evidence>
<dbReference type="Proteomes" id="UP000030960">
    <property type="component" value="Unassembled WGS sequence"/>
</dbReference>
<dbReference type="Gene3D" id="2.60.120.620">
    <property type="entry name" value="q2cbj1_9rhob like domain"/>
    <property type="match status" value="1"/>
</dbReference>
<keyword evidence="2" id="KW-1185">Reference proteome</keyword>
<dbReference type="AlphaFoldDB" id="A0A0B3RQQ5"/>
<gene>
    <name evidence="1" type="ORF">OA50_05208</name>
</gene>
<dbReference type="RefSeq" id="WP_396627778.1">
    <property type="nucleotide sequence ID" value="NZ_JSUQ01000029.1"/>
</dbReference>
<dbReference type="EMBL" id="JSUQ01000029">
    <property type="protein sequence ID" value="KHQ50212.1"/>
    <property type="molecule type" value="Genomic_DNA"/>
</dbReference>
<dbReference type="SUPFAM" id="SSF51197">
    <property type="entry name" value="Clavaminate synthase-like"/>
    <property type="match status" value="1"/>
</dbReference>
<dbReference type="PATRIC" id="fig|1515334.3.peg.5224"/>
<organism evidence="1 2">
    <name type="scientific">Mameliella alba</name>
    <dbReference type="NCBI Taxonomy" id="561184"/>
    <lineage>
        <taxon>Bacteria</taxon>
        <taxon>Pseudomonadati</taxon>
        <taxon>Pseudomonadota</taxon>
        <taxon>Alphaproteobacteria</taxon>
        <taxon>Rhodobacterales</taxon>
        <taxon>Roseobacteraceae</taxon>
        <taxon>Mameliella</taxon>
    </lineage>
</organism>
<protein>
    <recommendedName>
        <fullName evidence="3">Phytanoyl-CoA dioxygenase</fullName>
    </recommendedName>
</protein>
<evidence type="ECO:0008006" key="3">
    <source>
        <dbReference type="Google" id="ProtNLM"/>
    </source>
</evidence>
<evidence type="ECO:0000313" key="2">
    <source>
        <dbReference type="Proteomes" id="UP000030960"/>
    </source>
</evidence>
<name>A0A0B3RQQ5_9RHOB</name>